<accession>A0A1N7LE29</accession>
<sequence length="62" mass="6576">MFRDLSARYGLKRSGLFWKGEGAASVLGFSMLTGSGKGNADVGGYRGGGRRRPPHGFQEAIS</sequence>
<feature type="region of interest" description="Disordered" evidence="1">
    <location>
        <begin position="40"/>
        <end position="62"/>
    </location>
</feature>
<dbReference type="EMBL" id="FTOO01000003">
    <property type="protein sequence ID" value="SIS72078.1"/>
    <property type="molecule type" value="Genomic_DNA"/>
</dbReference>
<evidence type="ECO:0000313" key="2">
    <source>
        <dbReference type="EMBL" id="SIS72078.1"/>
    </source>
</evidence>
<evidence type="ECO:0000256" key="1">
    <source>
        <dbReference type="SAM" id="MobiDB-lite"/>
    </source>
</evidence>
<evidence type="ECO:0000313" key="3">
    <source>
        <dbReference type="Proteomes" id="UP000186156"/>
    </source>
</evidence>
<organism evidence="2 3">
    <name type="scientific">Alicyclobacillus vulcanalis</name>
    <dbReference type="NCBI Taxonomy" id="252246"/>
    <lineage>
        <taxon>Bacteria</taxon>
        <taxon>Bacillati</taxon>
        <taxon>Bacillota</taxon>
        <taxon>Bacilli</taxon>
        <taxon>Bacillales</taxon>
        <taxon>Alicyclobacillaceae</taxon>
        <taxon>Alicyclobacillus</taxon>
    </lineage>
</organism>
<proteinExistence type="predicted"/>
<name>A0A1N7LE29_9BACL</name>
<dbReference type="Proteomes" id="UP000186156">
    <property type="component" value="Unassembled WGS sequence"/>
</dbReference>
<dbReference type="STRING" id="252246.SAMN05421799_10381"/>
<protein>
    <submittedName>
        <fullName evidence="2">Uncharacterized protein</fullName>
    </submittedName>
</protein>
<reference evidence="3" key="1">
    <citation type="submission" date="2017-01" db="EMBL/GenBank/DDBJ databases">
        <authorList>
            <person name="Varghese N."/>
            <person name="Submissions S."/>
        </authorList>
    </citation>
    <scope>NUCLEOTIDE SEQUENCE [LARGE SCALE GENOMIC DNA]</scope>
    <source>
        <strain evidence="3">DSM 16176</strain>
    </source>
</reference>
<keyword evidence="3" id="KW-1185">Reference proteome</keyword>
<gene>
    <name evidence="2" type="ORF">SAMN05421799_10381</name>
</gene>
<dbReference type="AlphaFoldDB" id="A0A1N7LE29"/>